<dbReference type="EMBL" id="SJOL01009319">
    <property type="protein sequence ID" value="TGZ58207.1"/>
    <property type="molecule type" value="Genomic_DNA"/>
</dbReference>
<evidence type="ECO:0000256" key="1">
    <source>
        <dbReference type="ARBA" id="ARBA00022723"/>
    </source>
</evidence>
<evidence type="ECO:0000256" key="4">
    <source>
        <dbReference type="ARBA" id="ARBA00023038"/>
    </source>
</evidence>
<keyword evidence="3 5" id="KW-0862">Zinc</keyword>
<dbReference type="PANTHER" id="PTHR46074:SF5">
    <property type="entry name" value="LIM DOMAIN-CONTAINING PROTEIN C"/>
    <property type="match status" value="1"/>
</dbReference>
<dbReference type="SMART" id="SM00132">
    <property type="entry name" value="LIM"/>
    <property type="match status" value="2"/>
</dbReference>
<evidence type="ECO:0000313" key="8">
    <source>
        <dbReference type="EMBL" id="TGZ58207.1"/>
    </source>
</evidence>
<dbReference type="CDD" id="cd09326">
    <property type="entry name" value="LIM_CRP_like"/>
    <property type="match status" value="1"/>
</dbReference>
<dbReference type="Gene3D" id="2.10.110.10">
    <property type="entry name" value="Cysteine Rich Protein"/>
    <property type="match status" value="2"/>
</dbReference>
<gene>
    <name evidence="8" type="ORF">CRM22_009705</name>
</gene>
<keyword evidence="4 5" id="KW-0440">LIM domain</keyword>
<dbReference type="PROSITE" id="PS00478">
    <property type="entry name" value="LIM_DOMAIN_1"/>
    <property type="match status" value="2"/>
</dbReference>
<dbReference type="OrthoDB" id="8062037at2759"/>
<name>A0A4S2LD42_OPIFE</name>
<dbReference type="PANTHER" id="PTHR46074">
    <property type="entry name" value="CYSTEINE-RICH PROTEIN CRIP FAMILY MEMBER"/>
    <property type="match status" value="1"/>
</dbReference>
<dbReference type="Pfam" id="PF00412">
    <property type="entry name" value="LIM"/>
    <property type="match status" value="2"/>
</dbReference>
<evidence type="ECO:0000313" key="9">
    <source>
        <dbReference type="Proteomes" id="UP000308267"/>
    </source>
</evidence>
<evidence type="ECO:0000259" key="7">
    <source>
        <dbReference type="PROSITE" id="PS50023"/>
    </source>
</evidence>
<protein>
    <recommendedName>
        <fullName evidence="7">LIM zinc-binding domain-containing protein</fullName>
    </recommendedName>
</protein>
<evidence type="ECO:0000256" key="3">
    <source>
        <dbReference type="ARBA" id="ARBA00022833"/>
    </source>
</evidence>
<keyword evidence="9" id="KW-1185">Reference proteome</keyword>
<dbReference type="InterPro" id="IPR001781">
    <property type="entry name" value="Znf_LIM"/>
</dbReference>
<evidence type="ECO:0000256" key="6">
    <source>
        <dbReference type="SAM" id="MobiDB-lite"/>
    </source>
</evidence>
<keyword evidence="1 5" id="KW-0479">Metal-binding</keyword>
<dbReference type="Proteomes" id="UP000308267">
    <property type="component" value="Unassembled WGS sequence"/>
</dbReference>
<accession>A0A4S2LD42</accession>
<dbReference type="STRING" id="147828.A0A4S2LD42"/>
<dbReference type="GO" id="GO:0046872">
    <property type="term" value="F:metal ion binding"/>
    <property type="evidence" value="ECO:0007669"/>
    <property type="project" value="UniProtKB-KW"/>
</dbReference>
<proteinExistence type="predicted"/>
<feature type="domain" description="LIM zinc-binding" evidence="7">
    <location>
        <begin position="8"/>
        <end position="68"/>
    </location>
</feature>
<organism evidence="8 9">
    <name type="scientific">Opisthorchis felineus</name>
    <dbReference type="NCBI Taxonomy" id="147828"/>
    <lineage>
        <taxon>Eukaryota</taxon>
        <taxon>Metazoa</taxon>
        <taxon>Spiralia</taxon>
        <taxon>Lophotrochozoa</taxon>
        <taxon>Platyhelminthes</taxon>
        <taxon>Trematoda</taxon>
        <taxon>Digenea</taxon>
        <taxon>Opisthorchiida</taxon>
        <taxon>Opisthorchiata</taxon>
        <taxon>Opisthorchiidae</taxon>
        <taxon>Opisthorchis</taxon>
    </lineage>
</organism>
<feature type="domain" description="LIM zinc-binding" evidence="7">
    <location>
        <begin position="153"/>
        <end position="213"/>
    </location>
</feature>
<feature type="region of interest" description="Disordered" evidence="6">
    <location>
        <begin position="108"/>
        <end position="130"/>
    </location>
</feature>
<reference evidence="8 9" key="1">
    <citation type="journal article" date="2019" name="BMC Genomics">
        <title>New insights from Opisthorchis felineus genome: update on genomics of the epidemiologically important liver flukes.</title>
        <authorList>
            <person name="Ershov N.I."/>
            <person name="Mordvinov V.A."/>
            <person name="Prokhortchouk E.B."/>
            <person name="Pakharukova M.Y."/>
            <person name="Gunbin K.V."/>
            <person name="Ustyantsev K."/>
            <person name="Genaev M.A."/>
            <person name="Blinov A.G."/>
            <person name="Mazur A."/>
            <person name="Boulygina E."/>
            <person name="Tsygankova S."/>
            <person name="Khrameeva E."/>
            <person name="Chekanov N."/>
            <person name="Fan G."/>
            <person name="Xiao A."/>
            <person name="Zhang H."/>
            <person name="Xu X."/>
            <person name="Yang H."/>
            <person name="Solovyev V."/>
            <person name="Lee S.M."/>
            <person name="Liu X."/>
            <person name="Afonnikov D.A."/>
            <person name="Skryabin K.G."/>
        </authorList>
    </citation>
    <scope>NUCLEOTIDE SEQUENCE [LARGE SCALE GENOMIC DNA]</scope>
    <source>
        <strain evidence="8">AK-0245</strain>
        <tissue evidence="8">Whole organism</tissue>
    </source>
</reference>
<dbReference type="FunFam" id="2.10.110.10:FF:000001">
    <property type="entry name" value="Cysteine and glycine-rich protein 1"/>
    <property type="match status" value="2"/>
</dbReference>
<evidence type="ECO:0000256" key="2">
    <source>
        <dbReference type="ARBA" id="ARBA00022737"/>
    </source>
</evidence>
<keyword evidence="2" id="KW-0677">Repeat</keyword>
<sequence>MKASFGPPVCPVCKQYVYFAEELRSMGKSFHRACFKCYCCRKTLDSFSANDHNGELFCRACYAKNFGPQGYRFTPYSSIQMGGAERRSQSQPRLQDCFAQTTQTYQSPYPENGYYHPPSSPPSREQTTSYEDALNHGIRQPRQRWINSNLGAVRCANCPDVVFANERVDACGKAFHRLCFKCTSCRRLLDRGTACDHKKEIFCQNCYTKHFGSTGLKAGTHLRCN</sequence>
<comment type="caution">
    <text evidence="8">The sequence shown here is derived from an EMBL/GenBank/DDBJ whole genome shotgun (WGS) entry which is preliminary data.</text>
</comment>
<dbReference type="SUPFAM" id="SSF57716">
    <property type="entry name" value="Glucocorticoid receptor-like (DNA-binding domain)"/>
    <property type="match status" value="3"/>
</dbReference>
<dbReference type="PROSITE" id="PS50023">
    <property type="entry name" value="LIM_DOMAIN_2"/>
    <property type="match status" value="2"/>
</dbReference>
<evidence type="ECO:0000256" key="5">
    <source>
        <dbReference type="PROSITE-ProRule" id="PRU00125"/>
    </source>
</evidence>
<dbReference type="AlphaFoldDB" id="A0A4S2LD42"/>